<sequence>MTKALLTTLGFALCAPVAFAQTPKPEVITHLNGLDIEVSAMGVPTSTTEAGGELVGIRAVKVMNNTGDTVTCEFHVPDDARADTSAPPVFTVSPNTQRVERVPGEYSPDQPFAELTCRGAAQSIGTPTVEQTSEPAAGTPLETEASPAPASETPADSTRSREGASRDR</sequence>
<name>A0A5S5BAM7_STUST</name>
<comment type="caution">
    <text evidence="3">The sequence shown here is derived from an EMBL/GenBank/DDBJ whole genome shotgun (WGS) entry which is preliminary data.</text>
</comment>
<feature type="region of interest" description="Disordered" evidence="1">
    <location>
        <begin position="82"/>
        <end position="105"/>
    </location>
</feature>
<feature type="compositionally biased region" description="Basic and acidic residues" evidence="1">
    <location>
        <begin position="158"/>
        <end position="168"/>
    </location>
</feature>
<proteinExistence type="predicted"/>
<gene>
    <name evidence="3" type="ORF">A9A72_123144</name>
</gene>
<feature type="compositionally biased region" description="Polar residues" evidence="1">
    <location>
        <begin position="123"/>
        <end position="134"/>
    </location>
</feature>
<dbReference type="OrthoDB" id="6961808at2"/>
<organism evidence="3 4">
    <name type="scientific">Stutzerimonas stutzeri</name>
    <name type="common">Pseudomonas stutzeri</name>
    <dbReference type="NCBI Taxonomy" id="316"/>
    <lineage>
        <taxon>Bacteria</taxon>
        <taxon>Pseudomonadati</taxon>
        <taxon>Pseudomonadota</taxon>
        <taxon>Gammaproteobacteria</taxon>
        <taxon>Pseudomonadales</taxon>
        <taxon>Pseudomonadaceae</taxon>
        <taxon>Stutzerimonas</taxon>
    </lineage>
</organism>
<dbReference type="EMBL" id="VNHQ01000013">
    <property type="protein sequence ID" value="TYP63376.1"/>
    <property type="molecule type" value="Genomic_DNA"/>
</dbReference>
<feature type="chain" id="PRO_5024324022" evidence="2">
    <location>
        <begin position="21"/>
        <end position="168"/>
    </location>
</feature>
<dbReference type="Proteomes" id="UP000324282">
    <property type="component" value="Unassembled WGS sequence"/>
</dbReference>
<dbReference type="AlphaFoldDB" id="A0A5S5BAM7"/>
<reference evidence="3 4" key="1">
    <citation type="submission" date="2019-07" db="EMBL/GenBank/DDBJ databases">
        <title>Deep subsurface shale carbon reservoir microbial communities from Ohio and West Virginia, USA.</title>
        <authorList>
            <person name="Wrighton K."/>
        </authorList>
    </citation>
    <scope>NUCLEOTIDE SEQUENCE [LARGE SCALE GENOMIC DNA]</scope>
    <source>
        <strain evidence="3 4">NP_8Ht</strain>
    </source>
</reference>
<feature type="signal peptide" evidence="2">
    <location>
        <begin position="1"/>
        <end position="20"/>
    </location>
</feature>
<keyword evidence="2" id="KW-0732">Signal</keyword>
<evidence type="ECO:0000256" key="1">
    <source>
        <dbReference type="SAM" id="MobiDB-lite"/>
    </source>
</evidence>
<evidence type="ECO:0000313" key="3">
    <source>
        <dbReference type="EMBL" id="TYP63376.1"/>
    </source>
</evidence>
<evidence type="ECO:0000256" key="2">
    <source>
        <dbReference type="SAM" id="SignalP"/>
    </source>
</evidence>
<evidence type="ECO:0000313" key="4">
    <source>
        <dbReference type="Proteomes" id="UP000324282"/>
    </source>
</evidence>
<feature type="region of interest" description="Disordered" evidence="1">
    <location>
        <begin position="118"/>
        <end position="168"/>
    </location>
</feature>
<feature type="compositionally biased region" description="Low complexity" evidence="1">
    <location>
        <begin position="139"/>
        <end position="157"/>
    </location>
</feature>
<protein>
    <submittedName>
        <fullName evidence="3">Uncharacterized protein</fullName>
    </submittedName>
</protein>
<accession>A0A5S5BAM7</accession>